<keyword evidence="3" id="KW-1185">Reference proteome</keyword>
<dbReference type="RefSeq" id="WP_344445127.1">
    <property type="nucleotide sequence ID" value="NZ_BAAALF010000146.1"/>
</dbReference>
<dbReference type="EMBL" id="BAAALF010000146">
    <property type="protein sequence ID" value="GAA1261704.1"/>
    <property type="molecule type" value="Genomic_DNA"/>
</dbReference>
<evidence type="ECO:0000256" key="1">
    <source>
        <dbReference type="SAM" id="MobiDB-lite"/>
    </source>
</evidence>
<dbReference type="Proteomes" id="UP001500037">
    <property type="component" value="Unassembled WGS sequence"/>
</dbReference>
<feature type="region of interest" description="Disordered" evidence="1">
    <location>
        <begin position="358"/>
        <end position="388"/>
    </location>
</feature>
<gene>
    <name evidence="2" type="ORF">GCM10009665_59260</name>
</gene>
<protein>
    <recommendedName>
        <fullName evidence="4">FHA domain-containing protein</fullName>
    </recommendedName>
</protein>
<evidence type="ECO:0000313" key="2">
    <source>
        <dbReference type="EMBL" id="GAA1261704.1"/>
    </source>
</evidence>
<sequence>MAAFRRMQRHLRGEAERADFLIDLSNIVRERTLGGPTARSLERLRLVLRALRAWTGDQEVTVHAIADNSLLRPQFDGEFPDPAEGALLREWRDRELIAAIDKADPDLLDHAKVLGTPVISGDSFKGHRGVHPWIQGDREHFLKPERPAGGPVRLVPRDMRVLADQEVSRERERDGLKARNLLDFRGRARADVLERSWRCPRPACFPSPAIRGGKVVCRAHGTLLTDGGPRRPRLQLKILIDGECRAWENLTQDEGTEFALGRRHLARIAPEHLDEKRRSRISREHLLIVCRRGTLRVLDTSRVRSRMRTLRPGAAPTPWRDLPHLEGPLATPTAERPFCAFGPDDEIELVPGVVLRRSGQRWPGERPEGVRAKPPRRSGDGDEMTSLG</sequence>
<name>A0ABP4HEE1_9ACTN</name>
<reference evidence="3" key="1">
    <citation type="journal article" date="2019" name="Int. J. Syst. Evol. Microbiol.">
        <title>The Global Catalogue of Microorganisms (GCM) 10K type strain sequencing project: providing services to taxonomists for standard genome sequencing and annotation.</title>
        <authorList>
            <consortium name="The Broad Institute Genomics Platform"/>
            <consortium name="The Broad Institute Genome Sequencing Center for Infectious Disease"/>
            <person name="Wu L."/>
            <person name="Ma J."/>
        </authorList>
    </citation>
    <scope>NUCLEOTIDE SEQUENCE [LARGE SCALE GENOMIC DNA]</scope>
    <source>
        <strain evidence="3">JCM 13004</strain>
    </source>
</reference>
<organism evidence="2 3">
    <name type="scientific">Kitasatospora nipponensis</name>
    <dbReference type="NCBI Taxonomy" id="258049"/>
    <lineage>
        <taxon>Bacteria</taxon>
        <taxon>Bacillati</taxon>
        <taxon>Actinomycetota</taxon>
        <taxon>Actinomycetes</taxon>
        <taxon>Kitasatosporales</taxon>
        <taxon>Streptomycetaceae</taxon>
        <taxon>Kitasatospora</taxon>
    </lineage>
</organism>
<comment type="caution">
    <text evidence="2">The sequence shown here is derived from an EMBL/GenBank/DDBJ whole genome shotgun (WGS) entry which is preliminary data.</text>
</comment>
<evidence type="ECO:0000313" key="3">
    <source>
        <dbReference type="Proteomes" id="UP001500037"/>
    </source>
</evidence>
<evidence type="ECO:0008006" key="4">
    <source>
        <dbReference type="Google" id="ProtNLM"/>
    </source>
</evidence>
<accession>A0ABP4HEE1</accession>
<proteinExistence type="predicted"/>